<accession>A0A5J5BHN5</accession>
<keyword evidence="2" id="KW-1185">Reference proteome</keyword>
<dbReference type="EMBL" id="CM018035">
    <property type="protein sequence ID" value="KAA8542645.1"/>
    <property type="molecule type" value="Genomic_DNA"/>
</dbReference>
<protein>
    <submittedName>
        <fullName evidence="1">Uncharacterized protein</fullName>
    </submittedName>
</protein>
<reference evidence="1 2" key="1">
    <citation type="submission" date="2019-09" db="EMBL/GenBank/DDBJ databases">
        <title>A chromosome-level genome assembly of the Chinese tupelo Nyssa sinensis.</title>
        <authorList>
            <person name="Yang X."/>
            <person name="Kang M."/>
            <person name="Yang Y."/>
            <person name="Xiong H."/>
            <person name="Wang M."/>
            <person name="Zhang Z."/>
            <person name="Wang Z."/>
            <person name="Wu H."/>
            <person name="Ma T."/>
            <person name="Liu J."/>
            <person name="Xi Z."/>
        </authorList>
    </citation>
    <scope>NUCLEOTIDE SEQUENCE [LARGE SCALE GENOMIC DNA]</scope>
    <source>
        <strain evidence="1">J267</strain>
        <tissue evidence="1">Leaf</tissue>
    </source>
</reference>
<dbReference type="AlphaFoldDB" id="A0A5J5BHN5"/>
<evidence type="ECO:0000313" key="1">
    <source>
        <dbReference type="EMBL" id="KAA8542645.1"/>
    </source>
</evidence>
<proteinExistence type="predicted"/>
<name>A0A5J5BHN5_9ASTE</name>
<gene>
    <name evidence="1" type="ORF">F0562_023856</name>
</gene>
<evidence type="ECO:0000313" key="2">
    <source>
        <dbReference type="Proteomes" id="UP000325577"/>
    </source>
</evidence>
<dbReference type="Proteomes" id="UP000325577">
    <property type="component" value="Linkage Group LG12"/>
</dbReference>
<organism evidence="1 2">
    <name type="scientific">Nyssa sinensis</name>
    <dbReference type="NCBI Taxonomy" id="561372"/>
    <lineage>
        <taxon>Eukaryota</taxon>
        <taxon>Viridiplantae</taxon>
        <taxon>Streptophyta</taxon>
        <taxon>Embryophyta</taxon>
        <taxon>Tracheophyta</taxon>
        <taxon>Spermatophyta</taxon>
        <taxon>Magnoliopsida</taxon>
        <taxon>eudicotyledons</taxon>
        <taxon>Gunneridae</taxon>
        <taxon>Pentapetalae</taxon>
        <taxon>asterids</taxon>
        <taxon>Cornales</taxon>
        <taxon>Nyssaceae</taxon>
        <taxon>Nyssa</taxon>
    </lineage>
</organism>
<sequence>MPRLSLVSVTSWLFHRRWRYVLLSIVASSVDMWLVPRSHIIGSSIIFLIDRVFRVAIDRALLPQFCHHQA</sequence>